<evidence type="ECO:0000313" key="4">
    <source>
        <dbReference type="EMBL" id="OWJ67756.1"/>
    </source>
</evidence>
<name>A0A211ZRF9_9PROT</name>
<keyword evidence="2" id="KW-0732">Signal</keyword>
<feature type="chain" id="PRO_5012442624" description="Phosphodiester glycosidase domain-containing protein" evidence="2">
    <location>
        <begin position="29"/>
        <end position="301"/>
    </location>
</feature>
<dbReference type="Pfam" id="PF09992">
    <property type="entry name" value="NAGPA"/>
    <property type="match status" value="1"/>
</dbReference>
<feature type="signal peptide" evidence="2">
    <location>
        <begin position="1"/>
        <end position="28"/>
    </location>
</feature>
<reference evidence="5" key="1">
    <citation type="submission" date="2017-05" db="EMBL/GenBank/DDBJ databases">
        <authorList>
            <person name="Macchi M."/>
            <person name="Festa S."/>
            <person name="Coppotelli B.M."/>
            <person name="Morelli I.S."/>
        </authorList>
    </citation>
    <scope>NUCLEOTIDE SEQUENCE [LARGE SCALE GENOMIC DNA]</scope>
    <source>
        <strain evidence="5">I</strain>
    </source>
</reference>
<keyword evidence="5" id="KW-1185">Reference proteome</keyword>
<gene>
    <name evidence="4" type="ORF">BWR60_07905</name>
</gene>
<dbReference type="AlphaFoldDB" id="A0A211ZRF9"/>
<feature type="region of interest" description="Disordered" evidence="1">
    <location>
        <begin position="49"/>
        <end position="69"/>
    </location>
</feature>
<sequence>MCQRPHDRRHRTRLFSLLALLLTAACGASVSTPRPAEEAARPAAPALLPSAAAPLTPGPGSSSFTGPDSRAAAEPCRAVSFEASDYTVCEFDLRRYRVGLFWQDRDGRPYGSLYAFKRAMAAAGDPPVVSMNAGMYHEDLSPVGLFVSGGRQLNPANEGDGDGNFFMKPNGVFYVDGESAGILETETYLRRAPAAGIATQSGPLLVIDGALHPLFSDDGPSRKIRNGVGIKDDHTVVFAISRDGVSFGSFARLFRDALGCRNALYLDGSISALSAPGGLSVGWGIRVGPILAAFDRAAPVS</sequence>
<dbReference type="PROSITE" id="PS51257">
    <property type="entry name" value="PROKAR_LIPOPROTEIN"/>
    <property type="match status" value="1"/>
</dbReference>
<organism evidence="4 5">
    <name type="scientific">Inquilinus limosus</name>
    <dbReference type="NCBI Taxonomy" id="171674"/>
    <lineage>
        <taxon>Bacteria</taxon>
        <taxon>Pseudomonadati</taxon>
        <taxon>Pseudomonadota</taxon>
        <taxon>Alphaproteobacteria</taxon>
        <taxon>Rhodospirillales</taxon>
        <taxon>Rhodospirillaceae</taxon>
        <taxon>Inquilinus</taxon>
    </lineage>
</organism>
<dbReference type="InterPro" id="IPR018711">
    <property type="entry name" value="NAGPA"/>
</dbReference>
<feature type="domain" description="Phosphodiester glycosidase" evidence="3">
    <location>
        <begin position="128"/>
        <end position="271"/>
    </location>
</feature>
<feature type="compositionally biased region" description="Low complexity" evidence="1">
    <location>
        <begin position="49"/>
        <end position="63"/>
    </location>
</feature>
<evidence type="ECO:0000313" key="5">
    <source>
        <dbReference type="Proteomes" id="UP000196655"/>
    </source>
</evidence>
<evidence type="ECO:0000259" key="3">
    <source>
        <dbReference type="Pfam" id="PF09992"/>
    </source>
</evidence>
<dbReference type="STRING" id="1122125.GCA_000423185_03201"/>
<evidence type="ECO:0000256" key="1">
    <source>
        <dbReference type="SAM" id="MobiDB-lite"/>
    </source>
</evidence>
<proteinExistence type="predicted"/>
<dbReference type="OrthoDB" id="5515706at2"/>
<accession>A0A211ZRF9</accession>
<protein>
    <recommendedName>
        <fullName evidence="3">Phosphodiester glycosidase domain-containing protein</fullName>
    </recommendedName>
</protein>
<comment type="caution">
    <text evidence="4">The sequence shown here is derived from an EMBL/GenBank/DDBJ whole genome shotgun (WGS) entry which is preliminary data.</text>
</comment>
<dbReference type="Proteomes" id="UP000196655">
    <property type="component" value="Unassembled WGS sequence"/>
</dbReference>
<evidence type="ECO:0000256" key="2">
    <source>
        <dbReference type="SAM" id="SignalP"/>
    </source>
</evidence>
<dbReference type="EMBL" id="NHON01000011">
    <property type="protein sequence ID" value="OWJ67756.1"/>
    <property type="molecule type" value="Genomic_DNA"/>
</dbReference>